<proteinExistence type="predicted"/>
<organism evidence="3 4">
    <name type="scientific">Mizuhopecten yessoensis</name>
    <name type="common">Japanese scallop</name>
    <name type="synonym">Patinopecten yessoensis</name>
    <dbReference type="NCBI Taxonomy" id="6573"/>
    <lineage>
        <taxon>Eukaryota</taxon>
        <taxon>Metazoa</taxon>
        <taxon>Spiralia</taxon>
        <taxon>Lophotrochozoa</taxon>
        <taxon>Mollusca</taxon>
        <taxon>Bivalvia</taxon>
        <taxon>Autobranchia</taxon>
        <taxon>Pteriomorphia</taxon>
        <taxon>Pectinida</taxon>
        <taxon>Pectinoidea</taxon>
        <taxon>Pectinidae</taxon>
        <taxon>Mizuhopecten</taxon>
    </lineage>
</organism>
<keyword evidence="4" id="KW-1185">Reference proteome</keyword>
<feature type="signal peptide" evidence="2">
    <location>
        <begin position="1"/>
        <end position="26"/>
    </location>
</feature>
<gene>
    <name evidence="3" type="ORF">KP79_PYT03085</name>
</gene>
<reference evidence="3 4" key="1">
    <citation type="journal article" date="2017" name="Nat. Ecol. Evol.">
        <title>Scallop genome provides insights into evolution of bilaterian karyotype and development.</title>
        <authorList>
            <person name="Wang S."/>
            <person name="Zhang J."/>
            <person name="Jiao W."/>
            <person name="Li J."/>
            <person name="Xun X."/>
            <person name="Sun Y."/>
            <person name="Guo X."/>
            <person name="Huan P."/>
            <person name="Dong B."/>
            <person name="Zhang L."/>
            <person name="Hu X."/>
            <person name="Sun X."/>
            <person name="Wang J."/>
            <person name="Zhao C."/>
            <person name="Wang Y."/>
            <person name="Wang D."/>
            <person name="Huang X."/>
            <person name="Wang R."/>
            <person name="Lv J."/>
            <person name="Li Y."/>
            <person name="Zhang Z."/>
            <person name="Liu B."/>
            <person name="Lu W."/>
            <person name="Hui Y."/>
            <person name="Liang J."/>
            <person name="Zhou Z."/>
            <person name="Hou R."/>
            <person name="Li X."/>
            <person name="Liu Y."/>
            <person name="Li H."/>
            <person name="Ning X."/>
            <person name="Lin Y."/>
            <person name="Zhao L."/>
            <person name="Xing Q."/>
            <person name="Dou J."/>
            <person name="Li Y."/>
            <person name="Mao J."/>
            <person name="Guo H."/>
            <person name="Dou H."/>
            <person name="Li T."/>
            <person name="Mu C."/>
            <person name="Jiang W."/>
            <person name="Fu Q."/>
            <person name="Fu X."/>
            <person name="Miao Y."/>
            <person name="Liu J."/>
            <person name="Yu Q."/>
            <person name="Li R."/>
            <person name="Liao H."/>
            <person name="Li X."/>
            <person name="Kong Y."/>
            <person name="Jiang Z."/>
            <person name="Chourrout D."/>
            <person name="Li R."/>
            <person name="Bao Z."/>
        </authorList>
    </citation>
    <scope>NUCLEOTIDE SEQUENCE [LARGE SCALE GENOMIC DNA]</scope>
    <source>
        <strain evidence="3 4">PY_sf001</strain>
    </source>
</reference>
<feature type="chain" id="PRO_5013210724" evidence="2">
    <location>
        <begin position="27"/>
        <end position="195"/>
    </location>
</feature>
<evidence type="ECO:0000313" key="3">
    <source>
        <dbReference type="EMBL" id="OWF36593.1"/>
    </source>
</evidence>
<evidence type="ECO:0000313" key="4">
    <source>
        <dbReference type="Proteomes" id="UP000242188"/>
    </source>
</evidence>
<dbReference type="OrthoDB" id="6161193at2759"/>
<dbReference type="AlphaFoldDB" id="A0A210PJD6"/>
<dbReference type="Proteomes" id="UP000242188">
    <property type="component" value="Unassembled WGS sequence"/>
</dbReference>
<protein>
    <submittedName>
        <fullName evidence="3">Uncharacterized protein</fullName>
    </submittedName>
</protein>
<evidence type="ECO:0000256" key="2">
    <source>
        <dbReference type="SAM" id="SignalP"/>
    </source>
</evidence>
<dbReference type="EMBL" id="NEDP02076557">
    <property type="protein sequence ID" value="OWF36593.1"/>
    <property type="molecule type" value="Genomic_DNA"/>
</dbReference>
<feature type="region of interest" description="Disordered" evidence="1">
    <location>
        <begin position="64"/>
        <end position="95"/>
    </location>
</feature>
<comment type="caution">
    <text evidence="3">The sequence shown here is derived from an EMBL/GenBank/DDBJ whole genome shotgun (WGS) entry which is preliminary data.</text>
</comment>
<keyword evidence="2" id="KW-0732">Signal</keyword>
<feature type="compositionally biased region" description="Basic residues" evidence="1">
    <location>
        <begin position="67"/>
        <end position="81"/>
    </location>
</feature>
<accession>A0A210PJD6</accession>
<evidence type="ECO:0000256" key="1">
    <source>
        <dbReference type="SAM" id="MobiDB-lite"/>
    </source>
</evidence>
<sequence length="195" mass="21880">MSHCCCLHEVTMFSLVLAAMIGISQANTVGPWTPAVPTDTGPIDWTRTTYVPMMTSLAPFYTGTHSTHQHHHHQTTKHHSGHDHTAHPTTHRPVDSNEFDTATFYYDALSHTMVMHLGSCYLMKLSAAQQQSVHTQHGLKSIELSLMRIAVNGQKTKITHDQVVAMSVHLSHMCPSQNNFLLHHVVHHHTTTVRF</sequence>
<name>A0A210PJD6_MIZYE</name>